<evidence type="ECO:0000313" key="3">
    <source>
        <dbReference type="Proteomes" id="UP001482231"/>
    </source>
</evidence>
<sequence length="168" mass="18744">MSTVFGILFLVAIFGVPLYTVGRITCFLTSELKSKMARRLWLALTVCTTAALMVFGMSGEMQKLSRSLYDVLGSLFLASFVYFVIDIFWRLLHWLTGERYTPLVNELGAAAGGPVNYLDEAKQRDDDSLFENGFQAGPFGPGIYVGGVRIDSDSNLHIDHSSSFDHRW</sequence>
<accession>A0ABV0EIL3</accession>
<dbReference type="EMBL" id="JBAJEX010000009">
    <property type="protein sequence ID" value="MEO1767682.1"/>
    <property type="molecule type" value="Genomic_DNA"/>
</dbReference>
<keyword evidence="3" id="KW-1185">Reference proteome</keyword>
<evidence type="ECO:0000256" key="1">
    <source>
        <dbReference type="SAM" id="Phobius"/>
    </source>
</evidence>
<gene>
    <name evidence="2" type="ORF">V6E02_10715</name>
</gene>
<proteinExistence type="predicted"/>
<protein>
    <submittedName>
        <fullName evidence="2">Uncharacterized protein</fullName>
    </submittedName>
</protein>
<keyword evidence="1" id="KW-0812">Transmembrane</keyword>
<organism evidence="2 3">
    <name type="scientific">Thiobacter aerophilum</name>
    <dbReference type="NCBI Taxonomy" id="3121275"/>
    <lineage>
        <taxon>Bacteria</taxon>
        <taxon>Pseudomonadati</taxon>
        <taxon>Pseudomonadota</taxon>
        <taxon>Betaproteobacteria</taxon>
        <taxon>Burkholderiales</taxon>
        <taxon>Thiobacteraceae</taxon>
        <taxon>Thiobacter</taxon>
    </lineage>
</organism>
<dbReference type="RefSeq" id="WP_347308794.1">
    <property type="nucleotide sequence ID" value="NZ_JBAJEX010000009.1"/>
</dbReference>
<evidence type="ECO:0000313" key="2">
    <source>
        <dbReference type="EMBL" id="MEO1767682.1"/>
    </source>
</evidence>
<keyword evidence="1" id="KW-0472">Membrane</keyword>
<keyword evidence="1" id="KW-1133">Transmembrane helix</keyword>
<feature type="transmembrane region" description="Helical" evidence="1">
    <location>
        <begin position="6"/>
        <end position="28"/>
    </location>
</feature>
<comment type="caution">
    <text evidence="2">The sequence shown here is derived from an EMBL/GenBank/DDBJ whole genome shotgun (WGS) entry which is preliminary data.</text>
</comment>
<feature type="transmembrane region" description="Helical" evidence="1">
    <location>
        <begin position="40"/>
        <end position="59"/>
    </location>
</feature>
<dbReference type="Proteomes" id="UP001482231">
    <property type="component" value="Unassembled WGS sequence"/>
</dbReference>
<reference evidence="2 3" key="1">
    <citation type="submission" date="2024-02" db="EMBL/GenBank/DDBJ databases">
        <title>New thermophilic sulfur-oxidizing bacteria from a hot springs of the Uzon caldera (Kamchatka, Russia).</title>
        <authorList>
            <person name="Dukat A.M."/>
            <person name="Elcheninov A.G."/>
            <person name="Frolov E.N."/>
        </authorList>
    </citation>
    <scope>NUCLEOTIDE SEQUENCE [LARGE SCALE GENOMIC DNA]</scope>
    <source>
        <strain evidence="2 3">AK1</strain>
    </source>
</reference>
<name>A0ABV0EIL3_9BURK</name>
<feature type="transmembrane region" description="Helical" evidence="1">
    <location>
        <begin position="71"/>
        <end position="92"/>
    </location>
</feature>